<name>A0A6B8KEQ6_9HYPH</name>
<dbReference type="Proteomes" id="UP000309061">
    <property type="component" value="Chromosome"/>
</dbReference>
<organism evidence="3 4">
    <name type="scientific">Methylocystis heyeri</name>
    <dbReference type="NCBI Taxonomy" id="391905"/>
    <lineage>
        <taxon>Bacteria</taxon>
        <taxon>Pseudomonadati</taxon>
        <taxon>Pseudomonadota</taxon>
        <taxon>Alphaproteobacteria</taxon>
        <taxon>Hyphomicrobiales</taxon>
        <taxon>Methylocystaceae</taxon>
        <taxon>Methylocystis</taxon>
    </lineage>
</organism>
<evidence type="ECO:0000256" key="1">
    <source>
        <dbReference type="SAM" id="Phobius"/>
    </source>
</evidence>
<gene>
    <name evidence="3" type="ORF">H2LOC_010925</name>
</gene>
<dbReference type="OrthoDB" id="7189296at2"/>
<feature type="transmembrane region" description="Helical" evidence="1">
    <location>
        <begin position="21"/>
        <end position="42"/>
    </location>
</feature>
<reference evidence="3 4" key="1">
    <citation type="submission" date="2019-11" db="EMBL/GenBank/DDBJ databases">
        <title>The genome sequence of Methylocystis heyeri.</title>
        <authorList>
            <person name="Oshkin I.Y."/>
            <person name="Miroshnikov K."/>
            <person name="Dedysh S.N."/>
        </authorList>
    </citation>
    <scope>NUCLEOTIDE SEQUENCE [LARGE SCALE GENOMIC DNA]</scope>
    <source>
        <strain evidence="3 4">H2</strain>
    </source>
</reference>
<proteinExistence type="predicted"/>
<sequence length="260" mass="28068">MSRRREDAAHRSRVFFKTDERGIAAIEFAFLMPVMLLMYLGLVELARGMRASQKIDLAAHVIGDLAGQTLTGGVAAGQAGLADTDFTQLFMAATVLLAPLPTSSLQITISEVNIWQPTNTTYQANVNWTHTYQNGTARTSKGCGLSQLTSPLLAQDVAPISPTSMPTAYTDNTKSPAVGPVIVVDISYGYALTVNVISGVLTSNGVFTMNRTSYSPVRNQYTTPSNYSSQSTLYSLYNHIQDRTTSSTAGTNCLASWNVY</sequence>
<evidence type="ECO:0000313" key="3">
    <source>
        <dbReference type="EMBL" id="QGM46167.1"/>
    </source>
</evidence>
<accession>A0A6B8KEQ6</accession>
<dbReference type="AlphaFoldDB" id="A0A6B8KEQ6"/>
<dbReference type="KEGG" id="mhey:H2LOC_010925"/>
<keyword evidence="1" id="KW-0472">Membrane</keyword>
<protein>
    <submittedName>
        <fullName evidence="3">Pilus assembly protein</fullName>
    </submittedName>
</protein>
<feature type="domain" description="TadE-like" evidence="2">
    <location>
        <begin position="22"/>
        <end position="60"/>
    </location>
</feature>
<evidence type="ECO:0000259" key="2">
    <source>
        <dbReference type="Pfam" id="PF07811"/>
    </source>
</evidence>
<dbReference type="Pfam" id="PF07811">
    <property type="entry name" value="TadE"/>
    <property type="match status" value="1"/>
</dbReference>
<dbReference type="InterPro" id="IPR012495">
    <property type="entry name" value="TadE-like_dom"/>
</dbReference>
<evidence type="ECO:0000313" key="4">
    <source>
        <dbReference type="Proteomes" id="UP000309061"/>
    </source>
</evidence>
<dbReference type="RefSeq" id="WP_136496422.1">
    <property type="nucleotide sequence ID" value="NZ_CP046052.1"/>
</dbReference>
<dbReference type="EMBL" id="CP046052">
    <property type="protein sequence ID" value="QGM46167.1"/>
    <property type="molecule type" value="Genomic_DNA"/>
</dbReference>
<keyword evidence="1" id="KW-1133">Transmembrane helix</keyword>
<keyword evidence="4" id="KW-1185">Reference proteome</keyword>
<keyword evidence="1" id="KW-0812">Transmembrane</keyword>